<evidence type="ECO:0000256" key="1">
    <source>
        <dbReference type="SAM" id="SignalP"/>
    </source>
</evidence>
<dbReference type="InterPro" id="IPR054399">
    <property type="entry name" value="Fervidolysin-like_N_prodom"/>
</dbReference>
<organism evidence="3 4">
    <name type="scientific">Verticiella sediminum</name>
    <dbReference type="NCBI Taxonomy" id="1247510"/>
    <lineage>
        <taxon>Bacteria</taxon>
        <taxon>Pseudomonadati</taxon>
        <taxon>Pseudomonadota</taxon>
        <taxon>Betaproteobacteria</taxon>
        <taxon>Burkholderiales</taxon>
        <taxon>Alcaligenaceae</taxon>
        <taxon>Verticiella</taxon>
    </lineage>
</organism>
<proteinExistence type="predicted"/>
<evidence type="ECO:0000313" key="4">
    <source>
        <dbReference type="Proteomes" id="UP000318405"/>
    </source>
</evidence>
<protein>
    <recommendedName>
        <fullName evidence="2">Fervidolysin-like N-terminal prodomain domain-containing protein</fullName>
    </recommendedName>
</protein>
<dbReference type="Proteomes" id="UP000318405">
    <property type="component" value="Unassembled WGS sequence"/>
</dbReference>
<name>A0A556B050_9BURK</name>
<dbReference type="AlphaFoldDB" id="A0A556B050"/>
<dbReference type="RefSeq" id="WP_143946464.1">
    <property type="nucleotide sequence ID" value="NZ_BAABMB010000001.1"/>
</dbReference>
<dbReference type="EMBL" id="VLTJ01000004">
    <property type="protein sequence ID" value="TSH98558.1"/>
    <property type="molecule type" value="Genomic_DNA"/>
</dbReference>
<feature type="chain" id="PRO_5022082416" description="Fervidolysin-like N-terminal prodomain domain-containing protein" evidence="1">
    <location>
        <begin position="23"/>
        <end position="116"/>
    </location>
</feature>
<accession>A0A556B050</accession>
<feature type="signal peptide" evidence="1">
    <location>
        <begin position="1"/>
        <end position="22"/>
    </location>
</feature>
<sequence length="116" mass="12189">MHPFRSLRLFTVCALLPALALAGCSWLPRWAGGGEPGATVVQPAAQDNLVVVQYRQGPRSFAAQTANEAVGVRMVQTLGVIDGALVEPPAGMSAEEAAARLREQAGVVNAEPQRAR</sequence>
<evidence type="ECO:0000313" key="3">
    <source>
        <dbReference type="EMBL" id="TSH98558.1"/>
    </source>
</evidence>
<evidence type="ECO:0000259" key="2">
    <source>
        <dbReference type="Pfam" id="PF22148"/>
    </source>
</evidence>
<keyword evidence="4" id="KW-1185">Reference proteome</keyword>
<dbReference type="Pfam" id="PF22148">
    <property type="entry name" value="Fervidolysin_NPro-like"/>
    <property type="match status" value="1"/>
</dbReference>
<keyword evidence="1" id="KW-0732">Signal</keyword>
<feature type="domain" description="Fervidolysin-like N-terminal prodomain" evidence="2">
    <location>
        <begin position="48"/>
        <end position="113"/>
    </location>
</feature>
<comment type="caution">
    <text evidence="3">The sequence shown here is derived from an EMBL/GenBank/DDBJ whole genome shotgun (WGS) entry which is preliminary data.</text>
</comment>
<dbReference type="PROSITE" id="PS51257">
    <property type="entry name" value="PROKAR_LIPOPROTEIN"/>
    <property type="match status" value="1"/>
</dbReference>
<reference evidence="3 4" key="1">
    <citation type="submission" date="2019-07" db="EMBL/GenBank/DDBJ databases">
        <title>Qingshengfaniella alkalisoli gen. nov., sp. nov., isolated from saline soil.</title>
        <authorList>
            <person name="Xu L."/>
            <person name="Huang X.-X."/>
            <person name="Sun J.-Q."/>
        </authorList>
    </citation>
    <scope>NUCLEOTIDE SEQUENCE [LARGE SCALE GENOMIC DNA]</scope>
    <source>
        <strain evidence="3 4">DSM 27279</strain>
    </source>
</reference>
<gene>
    <name evidence="3" type="ORF">FOZ76_02060</name>
</gene>